<protein>
    <submittedName>
        <fullName evidence="2">Uncharacterized protein</fullName>
    </submittedName>
</protein>
<sequence>MCIEFCWSGAIEFYCVVYQVVIYVGYFGKFSSLDSLSSEDTDDESKPDDDKTSVLLPPCQRQEELVVEVSNLNARSERSNGSGDSGIAESPVDVPEVPVSQVIKIMDMFEEVVSYELYDHVNSQGITVKRAGKGRKFTRFCHEGRVKRAHRDNEGKFVKWEYDDTVSYSGVDENLAIQVWEDV</sequence>
<feature type="region of interest" description="Disordered" evidence="1">
    <location>
        <begin position="73"/>
        <end position="92"/>
    </location>
</feature>
<dbReference type="EMBL" id="KY357488">
    <property type="protein sequence ID" value="AQM49921.1"/>
    <property type="molecule type" value="Genomic_RNA"/>
</dbReference>
<evidence type="ECO:0000313" key="2">
    <source>
        <dbReference type="EMBL" id="AQM49921.1"/>
    </source>
</evidence>
<organism evidence="2">
    <name type="scientific">Agaricus bisporus virus 3</name>
    <dbReference type="NCBI Taxonomy" id="1945748"/>
    <lineage>
        <taxon>Viruses</taxon>
    </lineage>
</organism>
<reference evidence="2" key="1">
    <citation type="submission" date="2016-12" db="EMBL/GenBank/DDBJ databases">
        <title>Multiple viral infections in Agaricus bisporus - Characterisation of 18 unique RNA viruses and 8 ORFans identified by deep sequencing.</title>
        <authorList>
            <person name="Deakin G."/>
            <person name="Dobbs E."/>
            <person name="Jones I.M."/>
            <person name="Grogan H.M."/>
            <person name="Burton K.S."/>
        </authorList>
    </citation>
    <scope>NUCLEOTIDE SEQUENCE</scope>
    <source>
        <strain evidence="2">AbV3-003</strain>
    </source>
</reference>
<proteinExistence type="predicted"/>
<evidence type="ECO:0000256" key="1">
    <source>
        <dbReference type="SAM" id="MobiDB-lite"/>
    </source>
</evidence>
<feature type="compositionally biased region" description="Polar residues" evidence="1">
    <location>
        <begin position="73"/>
        <end position="82"/>
    </location>
</feature>
<name>A0A1Q1N6H7_9VIRU</name>
<accession>A0A1Q1N6H7</accession>